<keyword evidence="2" id="KW-0548">Nucleotidyltransferase</keyword>
<dbReference type="EMBL" id="AC148340">
    <property type="protein sequence ID" value="ABN05701.1"/>
    <property type="molecule type" value="Genomic_DNA"/>
</dbReference>
<dbReference type="PANTHER" id="PTHR33116:SF78">
    <property type="entry name" value="OS12G0587133 PROTEIN"/>
    <property type="match status" value="1"/>
</dbReference>
<reference evidence="2" key="2">
    <citation type="submission" date="2007-03" db="EMBL/GenBank/DDBJ databases">
        <authorList>
            <consortium name="The International Medicago Genome Annotation Group"/>
        </authorList>
    </citation>
    <scope>NUCLEOTIDE SEQUENCE</scope>
</reference>
<accession>A2Q185</accession>
<dbReference type="GO" id="GO:0003964">
    <property type="term" value="F:RNA-directed DNA polymerase activity"/>
    <property type="evidence" value="ECO:0007669"/>
    <property type="project" value="UniProtKB-KW"/>
</dbReference>
<evidence type="ECO:0000259" key="1">
    <source>
        <dbReference type="Pfam" id="PF00078"/>
    </source>
</evidence>
<protein>
    <submittedName>
        <fullName evidence="2">Non-LTR retroelement reverse transcriptase-like, related</fullName>
    </submittedName>
</protein>
<evidence type="ECO:0000313" key="2">
    <source>
        <dbReference type="EMBL" id="ABN05701.1"/>
    </source>
</evidence>
<dbReference type="InterPro" id="IPR000477">
    <property type="entry name" value="RT_dom"/>
</dbReference>
<gene>
    <name evidence="2" type="ORF">MtrDRAFT_AC148340g36v2</name>
</gene>
<proteinExistence type="predicted"/>
<name>A2Q185_MEDTR</name>
<organism evidence="2">
    <name type="scientific">Medicago truncatula</name>
    <name type="common">Barrel medic</name>
    <name type="synonym">Medicago tribuloides</name>
    <dbReference type="NCBI Taxonomy" id="3880"/>
    <lineage>
        <taxon>Eukaryota</taxon>
        <taxon>Viridiplantae</taxon>
        <taxon>Streptophyta</taxon>
        <taxon>Embryophyta</taxon>
        <taxon>Tracheophyta</taxon>
        <taxon>Spermatophyta</taxon>
        <taxon>Magnoliopsida</taxon>
        <taxon>eudicotyledons</taxon>
        <taxon>Gunneridae</taxon>
        <taxon>Pentapetalae</taxon>
        <taxon>rosids</taxon>
        <taxon>fabids</taxon>
        <taxon>Fabales</taxon>
        <taxon>Fabaceae</taxon>
        <taxon>Papilionoideae</taxon>
        <taxon>50 kb inversion clade</taxon>
        <taxon>NPAAA clade</taxon>
        <taxon>Hologalegina</taxon>
        <taxon>IRL clade</taxon>
        <taxon>Trifolieae</taxon>
        <taxon>Medicago</taxon>
    </lineage>
</organism>
<sequence length="449" mass="51826">MVLKDFRPISLLSSLYKLLSKVLAKRLVGVMNSIISSSQLAFVKGRNLLDGVVVINEVVDWARKSNQEVTILKVDFEKAYDSWIAWMKACVCEGSMSVLVNGSPTEEINIHRGLKQGDPLAPFLFLLVAEGLSGLMRNVARLNLFEGFRFHTDGLSLSHLQLADDTICLGKATDFMDMACNFLSCNEGNLPFKYLGLPMGANPSCVSTWESLLEHGKSRLNSWGNKYISFGGRIVLLNSVINAIPIFYLSFLKMPGKVKWRTVCQPKEKGGLDVGDIRVVNVSLLAKWRWRLLNEDHALWKEVLVEKYGSGGVGWFNEEVVRRVMNGEDTKFWYGRWRGELPLRDKFPRLFAMSNQKEATVAEIWVSNGVEREWRFSWRRRFFVWEEELLNNLLAVLEGHVWVDEHDHWVWKLKEERVFTVWSMYKKLETMLILENNWGREELRVFNHL</sequence>
<keyword evidence="2" id="KW-0808">Transferase</keyword>
<dbReference type="PANTHER" id="PTHR33116">
    <property type="entry name" value="REVERSE TRANSCRIPTASE ZINC-BINDING DOMAIN-CONTAINING PROTEIN-RELATED-RELATED"/>
    <property type="match status" value="1"/>
</dbReference>
<reference evidence="2" key="1">
    <citation type="submission" date="2004-05" db="EMBL/GenBank/DDBJ databases">
        <authorList>
            <person name="Town C.D."/>
        </authorList>
    </citation>
    <scope>NUCLEOTIDE SEQUENCE</scope>
</reference>
<keyword evidence="2" id="KW-0695">RNA-directed DNA polymerase</keyword>
<feature type="domain" description="Reverse transcriptase" evidence="1">
    <location>
        <begin position="4"/>
        <end position="172"/>
    </location>
</feature>
<dbReference type="Pfam" id="PF00078">
    <property type="entry name" value="RVT_1"/>
    <property type="match status" value="1"/>
</dbReference>
<dbReference type="AlphaFoldDB" id="A2Q185"/>